<accession>A0ABV8RF43</accession>
<feature type="transmembrane region" description="Helical" evidence="7">
    <location>
        <begin position="131"/>
        <end position="152"/>
    </location>
</feature>
<gene>
    <name evidence="7 8" type="primary">lgt</name>
    <name evidence="8" type="ORF">ACFOWX_03705</name>
</gene>
<keyword evidence="3 7" id="KW-0808">Transferase</keyword>
<feature type="transmembrane region" description="Helical" evidence="7">
    <location>
        <begin position="70"/>
        <end position="88"/>
    </location>
</feature>
<feature type="binding site" evidence="7">
    <location>
        <position position="150"/>
    </location>
    <ligand>
        <name>a 1,2-diacyl-sn-glycero-3-phospho-(1'-sn-glycerol)</name>
        <dbReference type="ChEBI" id="CHEBI:64716"/>
    </ligand>
</feature>
<evidence type="ECO:0000313" key="9">
    <source>
        <dbReference type="Proteomes" id="UP001595887"/>
    </source>
</evidence>
<dbReference type="NCBIfam" id="TIGR00544">
    <property type="entry name" value="lgt"/>
    <property type="match status" value="1"/>
</dbReference>
<evidence type="ECO:0000256" key="1">
    <source>
        <dbReference type="ARBA" id="ARBA00007150"/>
    </source>
</evidence>
<dbReference type="InterPro" id="IPR001640">
    <property type="entry name" value="Lgt"/>
</dbReference>
<feature type="transmembrane region" description="Helical" evidence="7">
    <location>
        <begin position="219"/>
        <end position="236"/>
    </location>
</feature>
<comment type="function">
    <text evidence="7">Catalyzes the transfer of the diacylglyceryl group from phosphatidylglycerol to the sulfhydryl group of the N-terminal cysteine of a prolipoprotein, the first step in the formation of mature lipoproteins.</text>
</comment>
<comment type="similarity">
    <text evidence="1 7">Belongs to the Lgt family.</text>
</comment>
<proteinExistence type="inferred from homology"/>
<feature type="transmembrane region" description="Helical" evidence="7">
    <location>
        <begin position="108"/>
        <end position="124"/>
    </location>
</feature>
<comment type="pathway">
    <text evidence="7">Protein modification; lipoprotein biosynthesis (diacylglyceryl transfer).</text>
</comment>
<dbReference type="EC" id="2.5.1.145" evidence="7"/>
<comment type="caution">
    <text evidence="8">The sequence shown here is derived from an EMBL/GenBank/DDBJ whole genome shotgun (WGS) entry which is preliminary data.</text>
</comment>
<feature type="transmembrane region" description="Helical" evidence="7">
    <location>
        <begin position="32"/>
        <end position="50"/>
    </location>
</feature>
<comment type="catalytic activity">
    <reaction evidence="7">
        <text>L-cysteinyl-[prolipoprotein] + a 1,2-diacyl-sn-glycero-3-phospho-(1'-sn-glycerol) = an S-1,2-diacyl-sn-glyceryl-L-cysteinyl-[prolipoprotein] + sn-glycerol 1-phosphate + H(+)</text>
        <dbReference type="Rhea" id="RHEA:56712"/>
        <dbReference type="Rhea" id="RHEA-COMP:14679"/>
        <dbReference type="Rhea" id="RHEA-COMP:14680"/>
        <dbReference type="ChEBI" id="CHEBI:15378"/>
        <dbReference type="ChEBI" id="CHEBI:29950"/>
        <dbReference type="ChEBI" id="CHEBI:57685"/>
        <dbReference type="ChEBI" id="CHEBI:64716"/>
        <dbReference type="ChEBI" id="CHEBI:140658"/>
        <dbReference type="EC" id="2.5.1.145"/>
    </reaction>
</comment>
<dbReference type="PANTHER" id="PTHR30589:SF0">
    <property type="entry name" value="PHOSPHATIDYLGLYCEROL--PROLIPOPROTEIN DIACYLGLYCERYL TRANSFERASE"/>
    <property type="match status" value="1"/>
</dbReference>
<evidence type="ECO:0000256" key="4">
    <source>
        <dbReference type="ARBA" id="ARBA00022692"/>
    </source>
</evidence>
<organism evidence="8 9">
    <name type="scientific">Sphingorhabdus arenilitoris</name>
    <dbReference type="NCBI Taxonomy" id="1490041"/>
    <lineage>
        <taxon>Bacteria</taxon>
        <taxon>Pseudomonadati</taxon>
        <taxon>Pseudomonadota</taxon>
        <taxon>Alphaproteobacteria</taxon>
        <taxon>Sphingomonadales</taxon>
        <taxon>Sphingomonadaceae</taxon>
        <taxon>Sphingorhabdus</taxon>
    </lineage>
</organism>
<dbReference type="EMBL" id="JBHSDH010000012">
    <property type="protein sequence ID" value="MFC4291515.1"/>
    <property type="molecule type" value="Genomic_DNA"/>
</dbReference>
<reference evidence="9" key="1">
    <citation type="journal article" date="2019" name="Int. J. Syst. Evol. Microbiol.">
        <title>The Global Catalogue of Microorganisms (GCM) 10K type strain sequencing project: providing services to taxonomists for standard genome sequencing and annotation.</title>
        <authorList>
            <consortium name="The Broad Institute Genomics Platform"/>
            <consortium name="The Broad Institute Genome Sequencing Center for Infectious Disease"/>
            <person name="Wu L."/>
            <person name="Ma J."/>
        </authorList>
    </citation>
    <scope>NUCLEOTIDE SEQUENCE [LARGE SCALE GENOMIC DNA]</scope>
    <source>
        <strain evidence="9">CECT 8531</strain>
    </source>
</reference>
<feature type="transmembrane region" description="Helical" evidence="7">
    <location>
        <begin position="256"/>
        <end position="274"/>
    </location>
</feature>
<dbReference type="HAMAP" id="MF_01147">
    <property type="entry name" value="Lgt"/>
    <property type="match status" value="1"/>
</dbReference>
<keyword evidence="4 7" id="KW-0812">Transmembrane</keyword>
<evidence type="ECO:0000256" key="6">
    <source>
        <dbReference type="ARBA" id="ARBA00023136"/>
    </source>
</evidence>
<name>A0ABV8RF43_9SPHN</name>
<feature type="transmembrane region" description="Helical" evidence="7">
    <location>
        <begin position="191"/>
        <end position="210"/>
    </location>
</feature>
<evidence type="ECO:0000256" key="5">
    <source>
        <dbReference type="ARBA" id="ARBA00022989"/>
    </source>
</evidence>
<dbReference type="RefSeq" id="WP_381421426.1">
    <property type="nucleotide sequence ID" value="NZ_JBHSDH010000012.1"/>
</dbReference>
<dbReference type="GO" id="GO:0008961">
    <property type="term" value="F:phosphatidylglycerol-prolipoprotein diacylglyceryl transferase activity"/>
    <property type="evidence" value="ECO:0007669"/>
    <property type="project" value="UniProtKB-EC"/>
</dbReference>
<evidence type="ECO:0000313" key="8">
    <source>
        <dbReference type="EMBL" id="MFC4291515.1"/>
    </source>
</evidence>
<evidence type="ECO:0000256" key="3">
    <source>
        <dbReference type="ARBA" id="ARBA00022679"/>
    </source>
</evidence>
<protein>
    <recommendedName>
        <fullName evidence="7">Phosphatidylglycerol--prolipoprotein diacylglyceryl transferase</fullName>
        <ecNumber evidence="7">2.5.1.145</ecNumber>
    </recommendedName>
</protein>
<sequence length="293" mass="33349">MFLEFLAASANYINYTDLGIGPVALDLGFFKLRWYSLSYLVMILLGYWYLTKLIKRPGAPMSQAYADDLILYMTLGVILGGRFGYILFYDRSLLAIDKFYRVWEGGMSLHGGTLGVLFALWIFVRKHKLSYLRVCDYIAVCVPFGTFLVRLANFANGELWGRETDVPWAMRFPEVVQGATLLGPPRHPSQLYEAIFEGLLMAAILWPLFWKTDARYKPGFLFGLAALIYGTARFTIEYFRQPDQQLQWLVDATGFSMGQFLTMPMILLGLFLVATANKRRQRVEPVMGADSVA</sequence>
<keyword evidence="5 7" id="KW-1133">Transmembrane helix</keyword>
<keyword evidence="2 7" id="KW-1003">Cell membrane</keyword>
<dbReference type="Proteomes" id="UP001595887">
    <property type="component" value="Unassembled WGS sequence"/>
</dbReference>
<keyword evidence="6 7" id="KW-0472">Membrane</keyword>
<evidence type="ECO:0000256" key="2">
    <source>
        <dbReference type="ARBA" id="ARBA00022475"/>
    </source>
</evidence>
<comment type="subcellular location">
    <subcellularLocation>
        <location evidence="7">Cell membrane</location>
        <topology evidence="7">Multi-pass membrane protein</topology>
    </subcellularLocation>
</comment>
<evidence type="ECO:0000256" key="7">
    <source>
        <dbReference type="HAMAP-Rule" id="MF_01147"/>
    </source>
</evidence>
<dbReference type="PANTHER" id="PTHR30589">
    <property type="entry name" value="PROLIPOPROTEIN DIACYLGLYCERYL TRANSFERASE"/>
    <property type="match status" value="1"/>
</dbReference>
<keyword evidence="9" id="KW-1185">Reference proteome</keyword>
<dbReference type="Pfam" id="PF01790">
    <property type="entry name" value="LGT"/>
    <property type="match status" value="1"/>
</dbReference>